<evidence type="ECO:0000256" key="7">
    <source>
        <dbReference type="SAM" id="Phobius"/>
    </source>
</evidence>
<comment type="subcellular location">
    <subcellularLocation>
        <location evidence="1">Membrane</location>
        <topology evidence="1">Multi-pass membrane protein</topology>
    </subcellularLocation>
</comment>
<dbReference type="AlphaFoldDB" id="A0A2A9CYP1"/>
<dbReference type="OrthoDB" id="9797391at2"/>
<protein>
    <submittedName>
        <fullName evidence="8">Cellulose synthase/poly-beta-1,6-N-acetylglucosamine synthase-like glycosyltransferase</fullName>
    </submittedName>
</protein>
<keyword evidence="9" id="KW-1185">Reference proteome</keyword>
<dbReference type="InterPro" id="IPR029044">
    <property type="entry name" value="Nucleotide-diphossugar_trans"/>
</dbReference>
<dbReference type="EMBL" id="PDJD01000001">
    <property type="protein sequence ID" value="PFG18792.1"/>
    <property type="molecule type" value="Genomic_DNA"/>
</dbReference>
<dbReference type="CDD" id="cd06423">
    <property type="entry name" value="CESA_like"/>
    <property type="match status" value="1"/>
</dbReference>
<feature type="transmembrane region" description="Helical" evidence="7">
    <location>
        <begin position="480"/>
        <end position="498"/>
    </location>
</feature>
<dbReference type="GO" id="GO:0016020">
    <property type="term" value="C:membrane"/>
    <property type="evidence" value="ECO:0007669"/>
    <property type="project" value="UniProtKB-SubCell"/>
</dbReference>
<sequence length="602" mass="65659">MSAVARHGRGRREVGATGVILVGDDRPRSRVSPPQLHGKDALEACAARLRGALGPGERLSVHTDRLVIEAVAAGDARDRMLALQRAALAAGDGDQPIVLGSGFSLRRRRVAAVQEAGDHAMESLRAADQMIRPDVLRPGRRTSPGPLGTPLQVIAALTLSFGFPFLVLLALHRMGLDGVGLFVALVVVAMLGTAAMQWAEVVGAVRRPRETTVRPGPRPRATAIVVAYLPNEAETIVETLDAVLANPYSGGLQVILAYNTPRDLPVEVTLEAMAANDANLTLLRVEGSTSKAQNVNTALAHIEGEFVGIFDADHLPDPDAFERAAAHLADGADVVQGHCVVRNGEESFVARLVACEFEQIYALSHPGRAVVHGFGIFGGSNGYWRTSLLRTLRLRGAYLTEDIDSSLRAVSSGHVVVNDPEIISRELAPTTWKHLWKQRMRWAQGWVQVTRTHGIDAARSDWLTLRQKLGVFQLLVWREMFPWLSALMLPTLAFAWWRDGALTWWGWGLLVTAVTLGAFPVQVAVARSRAVPEIRERGRWWFAYAVVSLVFYQELKNLMMRVSQLKELAGERHWAVTPRAVPMGSAPRVPAAAQAEVVARRA</sequence>
<dbReference type="GO" id="GO:0016757">
    <property type="term" value="F:glycosyltransferase activity"/>
    <property type="evidence" value="ECO:0007669"/>
    <property type="project" value="UniProtKB-KW"/>
</dbReference>
<feature type="transmembrane region" description="Helical" evidence="7">
    <location>
        <begin position="150"/>
        <end position="172"/>
    </location>
</feature>
<dbReference type="Pfam" id="PF13641">
    <property type="entry name" value="Glyco_tranf_2_3"/>
    <property type="match status" value="1"/>
</dbReference>
<dbReference type="PANTHER" id="PTHR43867">
    <property type="entry name" value="CELLULOSE SYNTHASE CATALYTIC SUBUNIT A [UDP-FORMING]"/>
    <property type="match status" value="1"/>
</dbReference>
<feature type="transmembrane region" description="Helical" evidence="7">
    <location>
        <begin position="504"/>
        <end position="526"/>
    </location>
</feature>
<name>A0A2A9CYP1_9MICO</name>
<proteinExistence type="predicted"/>
<accession>A0A2A9CYP1</accession>
<comment type="caution">
    <text evidence="8">The sequence shown here is derived from an EMBL/GenBank/DDBJ whole genome shotgun (WGS) entry which is preliminary data.</text>
</comment>
<reference evidence="8 9" key="1">
    <citation type="submission" date="2017-10" db="EMBL/GenBank/DDBJ databases">
        <title>Sequencing the genomes of 1000 actinobacteria strains.</title>
        <authorList>
            <person name="Klenk H.-P."/>
        </authorList>
    </citation>
    <scope>NUCLEOTIDE SEQUENCE [LARGE SCALE GENOMIC DNA]</scope>
    <source>
        <strain evidence="8 9">DSM 21801</strain>
    </source>
</reference>
<evidence type="ECO:0000313" key="9">
    <source>
        <dbReference type="Proteomes" id="UP000224915"/>
    </source>
</evidence>
<evidence type="ECO:0000256" key="3">
    <source>
        <dbReference type="ARBA" id="ARBA00022679"/>
    </source>
</evidence>
<keyword evidence="3 8" id="KW-0808">Transferase</keyword>
<evidence type="ECO:0000256" key="2">
    <source>
        <dbReference type="ARBA" id="ARBA00022676"/>
    </source>
</evidence>
<keyword evidence="4 7" id="KW-0812">Transmembrane</keyword>
<dbReference type="PANTHER" id="PTHR43867:SF2">
    <property type="entry name" value="CELLULOSE SYNTHASE CATALYTIC SUBUNIT A [UDP-FORMING]"/>
    <property type="match status" value="1"/>
</dbReference>
<gene>
    <name evidence="8" type="ORF">ATL40_0335</name>
</gene>
<evidence type="ECO:0000256" key="5">
    <source>
        <dbReference type="ARBA" id="ARBA00022989"/>
    </source>
</evidence>
<keyword evidence="5 7" id="KW-1133">Transmembrane helix</keyword>
<feature type="transmembrane region" description="Helical" evidence="7">
    <location>
        <begin position="178"/>
        <end position="199"/>
    </location>
</feature>
<dbReference type="InterPro" id="IPR050321">
    <property type="entry name" value="Glycosyltr_2/OpgH_subfam"/>
</dbReference>
<keyword evidence="2" id="KW-0328">Glycosyltransferase</keyword>
<dbReference type="SUPFAM" id="SSF53448">
    <property type="entry name" value="Nucleotide-diphospho-sugar transferases"/>
    <property type="match status" value="1"/>
</dbReference>
<evidence type="ECO:0000313" key="8">
    <source>
        <dbReference type="EMBL" id="PFG18792.1"/>
    </source>
</evidence>
<evidence type="ECO:0000256" key="4">
    <source>
        <dbReference type="ARBA" id="ARBA00022692"/>
    </source>
</evidence>
<keyword evidence="6 7" id="KW-0472">Membrane</keyword>
<evidence type="ECO:0000256" key="1">
    <source>
        <dbReference type="ARBA" id="ARBA00004141"/>
    </source>
</evidence>
<dbReference type="Proteomes" id="UP000224915">
    <property type="component" value="Unassembled WGS sequence"/>
</dbReference>
<organism evidence="8 9">
    <name type="scientific">Serinibacter salmoneus</name>
    <dbReference type="NCBI Taxonomy" id="556530"/>
    <lineage>
        <taxon>Bacteria</taxon>
        <taxon>Bacillati</taxon>
        <taxon>Actinomycetota</taxon>
        <taxon>Actinomycetes</taxon>
        <taxon>Micrococcales</taxon>
        <taxon>Beutenbergiaceae</taxon>
        <taxon>Serinibacter</taxon>
    </lineage>
</organism>
<dbReference type="Gene3D" id="3.90.550.10">
    <property type="entry name" value="Spore Coat Polysaccharide Biosynthesis Protein SpsA, Chain A"/>
    <property type="match status" value="1"/>
</dbReference>
<dbReference type="RefSeq" id="WP_098468029.1">
    <property type="nucleotide sequence ID" value="NZ_PDJD01000001.1"/>
</dbReference>
<evidence type="ECO:0000256" key="6">
    <source>
        <dbReference type="ARBA" id="ARBA00023136"/>
    </source>
</evidence>